<evidence type="ECO:0000256" key="1">
    <source>
        <dbReference type="ARBA" id="ARBA00008655"/>
    </source>
</evidence>
<keyword evidence="3" id="KW-0012">Acyltransferase</keyword>
<evidence type="ECO:0000256" key="2">
    <source>
        <dbReference type="ARBA" id="ARBA00022679"/>
    </source>
</evidence>
<dbReference type="GO" id="GO:0005783">
    <property type="term" value="C:endoplasmic reticulum"/>
    <property type="evidence" value="ECO:0000318"/>
    <property type="project" value="GO_Central"/>
</dbReference>
<name>A0A2A6CR63_PRIPA</name>
<sequence length="775" mass="90679">MFGRFNGVVFVILLFITSFLGSIFILIPFVPLAWFAPKMWRQCADRMVGYWLTFPASLCSFVFGVRFHVSGDLILRDEPAIILMNHRTRLDWLFLWNALYRMDPWLLTTEKISLKEDLKKLPGGGWAMGCGAFIFLSRKFERDRHAMESIIRYYADAGRKYQLLLFAEGTDRGTHAIEASEKYAKEHGLPNYEQVVHPRTTGFNYLVDLMQGNNYLTKVYDVTVAYGDHIVQSEIDLFKHGIFPKDIHFDVKAYDISEIPNTEDTRGNWLKERWFEKEMRLRKFYDRTQEKKLTPSGKGYQWPSTMTGGGYIAAFAFWILSSIMWIYFIYYYTALKMYVIISIAFYMYAHIYHNGVEFLVIKWFYMRNSMGEPRTLHRGDQSMISRSRGWLLATLLWGSSIMGGIYILFPMVPLLFYSPHSWRRLVDRLVGMWVAMPGAILQFVWGVKVRVVGHKIEHADPALIIMNHRTRLDWLYFWTALYQIDPWLLVSEKITLKGILKYVPGAGWAMGCNAFVFLDRSFESDRTKLDRMIDYYADSGFNYQMLLFPEGTDKCPLATGRSEKHAKEKGLTHYDYVLHARTTGFVHIVQRMRKRGYIKWLYDVTIGFGDAIVQSEVDLITHGLCPKDIQYQIVKIPIDSLPIDDNGLAKWLHEHWEKKEEKLRLFYCREDAERTTFPMPEGGQEFEMSDAAFDGRIFVVSFWTFVFVMWTYFLFTVKYVGWLALIAITFFALAQKVYGGVEWLSIKKAEEYHALYKEDKENTHISVNGTPIKRD</sequence>
<dbReference type="Pfam" id="PF01553">
    <property type="entry name" value="Acyltransferase"/>
    <property type="match status" value="2"/>
</dbReference>
<comment type="similarity">
    <text evidence="1">Belongs to the 1-acyl-sn-glycerol-3-phosphate acyltransferase family.</text>
</comment>
<reference evidence="5" key="1">
    <citation type="journal article" date="2008" name="Nat. Genet.">
        <title>The Pristionchus pacificus genome provides a unique perspective on nematode lifestyle and parasitism.</title>
        <authorList>
            <person name="Dieterich C."/>
            <person name="Clifton S.W."/>
            <person name="Schuster L.N."/>
            <person name="Chinwalla A."/>
            <person name="Delehaunty K."/>
            <person name="Dinkelacker I."/>
            <person name="Fulton L."/>
            <person name="Fulton R."/>
            <person name="Godfrey J."/>
            <person name="Minx P."/>
            <person name="Mitreva M."/>
            <person name="Roeseler W."/>
            <person name="Tian H."/>
            <person name="Witte H."/>
            <person name="Yang S.P."/>
            <person name="Wilson R.K."/>
            <person name="Sommer R.J."/>
        </authorList>
    </citation>
    <scope>NUCLEOTIDE SEQUENCE [LARGE SCALE GENOMIC DNA]</scope>
    <source>
        <strain evidence="5">PS312</strain>
    </source>
</reference>
<dbReference type="CDD" id="cd07990">
    <property type="entry name" value="LPLAT_LCLAT1-like"/>
    <property type="match status" value="2"/>
</dbReference>
<reference evidence="4" key="2">
    <citation type="submission" date="2022-06" db="UniProtKB">
        <authorList>
            <consortium name="EnsemblMetazoa"/>
        </authorList>
    </citation>
    <scope>IDENTIFICATION</scope>
    <source>
        <strain evidence="4">PS312</strain>
    </source>
</reference>
<organism evidence="4 5">
    <name type="scientific">Pristionchus pacificus</name>
    <name type="common">Parasitic nematode worm</name>
    <dbReference type="NCBI Taxonomy" id="54126"/>
    <lineage>
        <taxon>Eukaryota</taxon>
        <taxon>Metazoa</taxon>
        <taxon>Ecdysozoa</taxon>
        <taxon>Nematoda</taxon>
        <taxon>Chromadorea</taxon>
        <taxon>Rhabditida</taxon>
        <taxon>Rhabditina</taxon>
        <taxon>Diplogasteromorpha</taxon>
        <taxon>Diplogasteroidea</taxon>
        <taxon>Neodiplogasteridae</taxon>
        <taxon>Pristionchus</taxon>
    </lineage>
</organism>
<dbReference type="PANTHER" id="PTHR10983:SF16">
    <property type="entry name" value="LYSOCARDIOLIPIN ACYLTRANSFERASE 1"/>
    <property type="match status" value="1"/>
</dbReference>
<dbReference type="Proteomes" id="UP000005239">
    <property type="component" value="Unassembled WGS sequence"/>
</dbReference>
<protein>
    <submittedName>
        <fullName evidence="4">Acl-9</fullName>
    </submittedName>
</protein>
<keyword evidence="2" id="KW-0808">Transferase</keyword>
<dbReference type="GO" id="GO:0012505">
    <property type="term" value="C:endomembrane system"/>
    <property type="evidence" value="ECO:0000318"/>
    <property type="project" value="GO_Central"/>
</dbReference>
<dbReference type="InterPro" id="IPR032098">
    <property type="entry name" value="Acyltransf_C"/>
</dbReference>
<evidence type="ECO:0000256" key="3">
    <source>
        <dbReference type="ARBA" id="ARBA00023315"/>
    </source>
</evidence>
<proteinExistence type="inferred from homology"/>
<dbReference type="SUPFAM" id="SSF69593">
    <property type="entry name" value="Glycerol-3-phosphate (1)-acyltransferase"/>
    <property type="match status" value="2"/>
</dbReference>
<evidence type="ECO:0000313" key="4">
    <source>
        <dbReference type="EnsemblMetazoa" id="PPA10371.1"/>
    </source>
</evidence>
<gene>
    <name evidence="4" type="primary">WBGene00099925</name>
</gene>
<dbReference type="GO" id="GO:0036149">
    <property type="term" value="P:phosphatidylinositol acyl-chain remodeling"/>
    <property type="evidence" value="ECO:0000318"/>
    <property type="project" value="GO_Central"/>
</dbReference>
<dbReference type="AlphaFoldDB" id="A0A2A6CR63"/>
<evidence type="ECO:0000313" key="5">
    <source>
        <dbReference type="Proteomes" id="UP000005239"/>
    </source>
</evidence>
<keyword evidence="5" id="KW-1185">Reference proteome</keyword>
<accession>A0A8R1YCP2</accession>
<dbReference type="PANTHER" id="PTHR10983">
    <property type="entry name" value="1-ACYLGLYCEROL-3-PHOSPHATE ACYLTRANSFERASE-RELATED"/>
    <property type="match status" value="1"/>
</dbReference>
<dbReference type="EnsemblMetazoa" id="PPA10371.1">
    <property type="protein sequence ID" value="PPA10371.1"/>
    <property type="gene ID" value="WBGene00099925"/>
</dbReference>
<accession>A0A2A6CR63</accession>
<dbReference type="Pfam" id="PF16076">
    <property type="entry name" value="Acyltransf_C"/>
    <property type="match status" value="2"/>
</dbReference>
<dbReference type="GO" id="GO:0016746">
    <property type="term" value="F:acyltransferase activity"/>
    <property type="evidence" value="ECO:0000318"/>
    <property type="project" value="GO_Central"/>
</dbReference>
<dbReference type="InterPro" id="IPR002123">
    <property type="entry name" value="Plipid/glycerol_acylTrfase"/>
</dbReference>
<dbReference type="SMART" id="SM00563">
    <property type="entry name" value="PlsC"/>
    <property type="match status" value="2"/>
</dbReference>